<dbReference type="OMA" id="SAFVMTH"/>
<dbReference type="EMBL" id="GL379789">
    <property type="protein sequence ID" value="EGT45733.1"/>
    <property type="molecule type" value="Genomic_DNA"/>
</dbReference>
<name>G0MBP9_CAEBE</name>
<dbReference type="eggNOG" id="ENOG502THE9">
    <property type="taxonomic scope" value="Eukaryota"/>
</dbReference>
<evidence type="ECO:0000313" key="3">
    <source>
        <dbReference type="EMBL" id="EGT45733.1"/>
    </source>
</evidence>
<dbReference type="OrthoDB" id="5796881at2759"/>
<dbReference type="AlphaFoldDB" id="G0MBP9"/>
<evidence type="ECO:0000256" key="2">
    <source>
        <dbReference type="SAM" id="SignalP"/>
    </source>
</evidence>
<sequence length="303" mass="34398">MLLLFQFLFSIINCHEYIFENGIPKKIQDQIQLENPIIPNRLLSPKFNESIGHMLMNPLEEGKKGLVPKEQDLMEYFSDLTPDEMEFLGLRELVRLCPDANNTDLPMLFPRFLCGLSAVYRKDGRWNLKYTELIFPRLTDAIRSLNDVENYPCHKLNRTDVVALLPGRIYSGCVDDTDPLSYSQFTSAFVMTHPFPDALKSCSPPRPACELRSMIFQHRVLYQEEDCCCEGQACALLIFSQTTSLVPLVIKTIDLSREKMVRVPGRTTTPDDHLSDRDDSGKSGDVDQSTAPPVGGNFLSGRR</sequence>
<gene>
    <name evidence="3" type="ORF">CAEBREN_13892</name>
</gene>
<dbReference type="InParanoid" id="G0MBP9"/>
<evidence type="ECO:0000313" key="4">
    <source>
        <dbReference type="Proteomes" id="UP000008068"/>
    </source>
</evidence>
<dbReference type="HOGENOM" id="CLU_895003_0_0_1"/>
<organism evidence="4">
    <name type="scientific">Caenorhabditis brenneri</name>
    <name type="common">Nematode worm</name>
    <dbReference type="NCBI Taxonomy" id="135651"/>
    <lineage>
        <taxon>Eukaryota</taxon>
        <taxon>Metazoa</taxon>
        <taxon>Ecdysozoa</taxon>
        <taxon>Nematoda</taxon>
        <taxon>Chromadorea</taxon>
        <taxon>Rhabditida</taxon>
        <taxon>Rhabditina</taxon>
        <taxon>Rhabditomorpha</taxon>
        <taxon>Rhabditoidea</taxon>
        <taxon>Rhabditidae</taxon>
        <taxon>Peloderinae</taxon>
        <taxon>Caenorhabditis</taxon>
    </lineage>
</organism>
<feature type="signal peptide" evidence="2">
    <location>
        <begin position="1"/>
        <end position="16"/>
    </location>
</feature>
<dbReference type="Proteomes" id="UP000008068">
    <property type="component" value="Unassembled WGS sequence"/>
</dbReference>
<accession>G0MBP9</accession>
<dbReference type="FunCoup" id="G0MBP9">
    <property type="interactions" value="1880"/>
</dbReference>
<reference evidence="4" key="1">
    <citation type="submission" date="2011-07" db="EMBL/GenBank/DDBJ databases">
        <authorList>
            <consortium name="Caenorhabditis brenneri Sequencing and Analysis Consortium"/>
            <person name="Wilson R.K."/>
        </authorList>
    </citation>
    <scope>NUCLEOTIDE SEQUENCE [LARGE SCALE GENOMIC DNA]</scope>
    <source>
        <strain evidence="4">PB2801</strain>
    </source>
</reference>
<protein>
    <submittedName>
        <fullName evidence="3">Uncharacterized protein</fullName>
    </submittedName>
</protein>
<feature type="compositionally biased region" description="Basic and acidic residues" evidence="1">
    <location>
        <begin position="269"/>
        <end position="285"/>
    </location>
</feature>
<proteinExistence type="predicted"/>
<feature type="chain" id="PRO_5003403688" evidence="2">
    <location>
        <begin position="17"/>
        <end position="303"/>
    </location>
</feature>
<keyword evidence="2" id="KW-0732">Signal</keyword>
<evidence type="ECO:0000256" key="1">
    <source>
        <dbReference type="SAM" id="MobiDB-lite"/>
    </source>
</evidence>
<keyword evidence="4" id="KW-1185">Reference proteome</keyword>
<feature type="region of interest" description="Disordered" evidence="1">
    <location>
        <begin position="261"/>
        <end position="303"/>
    </location>
</feature>